<evidence type="ECO:0000256" key="6">
    <source>
        <dbReference type="ARBA" id="ARBA00023229"/>
    </source>
</evidence>
<organism evidence="7">
    <name type="scientific">marine metagenome</name>
    <dbReference type="NCBI Taxonomy" id="408172"/>
    <lineage>
        <taxon>unclassified sequences</taxon>
        <taxon>metagenomes</taxon>
        <taxon>ecological metagenomes</taxon>
    </lineage>
</organism>
<proteinExistence type="inferred from homology"/>
<accession>A0A381PPI0</accession>
<dbReference type="GO" id="GO:0008299">
    <property type="term" value="P:isoprenoid biosynthetic process"/>
    <property type="evidence" value="ECO:0007669"/>
    <property type="project" value="UniProtKB-KW"/>
</dbReference>
<dbReference type="EMBL" id="UINC01001027">
    <property type="protein sequence ID" value="SUZ67959.1"/>
    <property type="molecule type" value="Genomic_DNA"/>
</dbReference>
<keyword evidence="5" id="KW-0460">Magnesium</keyword>
<protein>
    <recommendedName>
        <fullName evidence="8">Geranyl transferase</fullName>
    </recommendedName>
</protein>
<dbReference type="Gene3D" id="1.10.600.10">
    <property type="entry name" value="Farnesyl Diphosphate Synthase"/>
    <property type="match status" value="1"/>
</dbReference>
<name>A0A381PPI0_9ZZZZ</name>
<dbReference type="PANTHER" id="PTHR43281:SF1">
    <property type="entry name" value="FARNESYL DIPHOSPHATE SYNTHASE"/>
    <property type="match status" value="1"/>
</dbReference>
<dbReference type="PROSITE" id="PS00444">
    <property type="entry name" value="POLYPRENYL_SYNTHASE_2"/>
    <property type="match status" value="1"/>
</dbReference>
<dbReference type="SFLD" id="SFLDG01017">
    <property type="entry name" value="Polyprenyl_Transferase_Like"/>
    <property type="match status" value="1"/>
</dbReference>
<evidence type="ECO:0000256" key="4">
    <source>
        <dbReference type="ARBA" id="ARBA00022723"/>
    </source>
</evidence>
<dbReference type="Pfam" id="PF00348">
    <property type="entry name" value="polyprenyl_synt"/>
    <property type="match status" value="1"/>
</dbReference>
<gene>
    <name evidence="7" type="ORF">METZ01_LOCUS20813</name>
</gene>
<dbReference type="FunFam" id="1.10.600.10:FF:000001">
    <property type="entry name" value="Geranylgeranyl diphosphate synthase"/>
    <property type="match status" value="1"/>
</dbReference>
<evidence type="ECO:0000256" key="2">
    <source>
        <dbReference type="ARBA" id="ARBA00006706"/>
    </source>
</evidence>
<keyword evidence="6" id="KW-0414">Isoprene biosynthesis</keyword>
<dbReference type="SFLD" id="SFLDS00005">
    <property type="entry name" value="Isoprenoid_Synthase_Type_I"/>
    <property type="match status" value="1"/>
</dbReference>
<dbReference type="GO" id="GO:0004659">
    <property type="term" value="F:prenyltransferase activity"/>
    <property type="evidence" value="ECO:0007669"/>
    <property type="project" value="InterPro"/>
</dbReference>
<evidence type="ECO:0000256" key="5">
    <source>
        <dbReference type="ARBA" id="ARBA00022842"/>
    </source>
</evidence>
<dbReference type="InterPro" id="IPR053378">
    <property type="entry name" value="Prenyl_diphosphate_synthase"/>
</dbReference>
<evidence type="ECO:0000256" key="1">
    <source>
        <dbReference type="ARBA" id="ARBA00001946"/>
    </source>
</evidence>
<dbReference type="PANTHER" id="PTHR43281">
    <property type="entry name" value="FARNESYL DIPHOSPHATE SYNTHASE"/>
    <property type="match status" value="1"/>
</dbReference>
<evidence type="ECO:0000313" key="7">
    <source>
        <dbReference type="EMBL" id="SUZ67959.1"/>
    </source>
</evidence>
<evidence type="ECO:0008006" key="8">
    <source>
        <dbReference type="Google" id="ProtNLM"/>
    </source>
</evidence>
<dbReference type="GO" id="GO:0046872">
    <property type="term" value="F:metal ion binding"/>
    <property type="evidence" value="ECO:0007669"/>
    <property type="project" value="UniProtKB-KW"/>
</dbReference>
<evidence type="ECO:0000256" key="3">
    <source>
        <dbReference type="ARBA" id="ARBA00022679"/>
    </source>
</evidence>
<reference evidence="7" key="1">
    <citation type="submission" date="2018-05" db="EMBL/GenBank/DDBJ databases">
        <authorList>
            <person name="Lanie J.A."/>
            <person name="Ng W.-L."/>
            <person name="Kazmierczak K.M."/>
            <person name="Andrzejewski T.M."/>
            <person name="Davidsen T.M."/>
            <person name="Wayne K.J."/>
            <person name="Tettelin H."/>
            <person name="Glass J.I."/>
            <person name="Rusch D."/>
            <person name="Podicherti R."/>
            <person name="Tsui H.-C.T."/>
            <person name="Winkler M.E."/>
        </authorList>
    </citation>
    <scope>NUCLEOTIDE SEQUENCE</scope>
</reference>
<keyword evidence="4" id="KW-0479">Metal-binding</keyword>
<dbReference type="AlphaFoldDB" id="A0A381PPI0"/>
<dbReference type="InterPro" id="IPR008949">
    <property type="entry name" value="Isoprenoid_synthase_dom_sf"/>
</dbReference>
<keyword evidence="3" id="KW-0808">Transferase</keyword>
<dbReference type="InterPro" id="IPR000092">
    <property type="entry name" value="Polyprenyl_synt"/>
</dbReference>
<dbReference type="SUPFAM" id="SSF48576">
    <property type="entry name" value="Terpenoid synthases"/>
    <property type="match status" value="1"/>
</dbReference>
<dbReference type="PROSITE" id="PS00723">
    <property type="entry name" value="POLYPRENYL_SYNTHASE_1"/>
    <property type="match status" value="1"/>
</dbReference>
<dbReference type="InterPro" id="IPR033749">
    <property type="entry name" value="Polyprenyl_synt_CS"/>
</dbReference>
<sequence length="260" mass="27773">MRYVVGGGGKRLRPALVVATATSLGSDREIALAPATAVEFLHSYSLVHDDLPAMDDDALRRGRPTCHLAYDEATAILVGDALQALAFELIASAPQLGEASRLQMTSLLADAAGWRNMVGGQALDIKETGGQDLDIQTLNGLHAAKTGALIRTSVQFGCIVAGHTNDDRFVSLSRFGDNIGLAYQITDDILDVAGKTETLGKSVGSDARQKKNTYPALIGLDESRRAASNLHEESLEILSHLNLNMSPLASLVEKFIDRSY</sequence>
<dbReference type="NCBIfam" id="NF045485">
    <property type="entry name" value="FPPsyn"/>
    <property type="match status" value="1"/>
</dbReference>
<dbReference type="GO" id="GO:0005737">
    <property type="term" value="C:cytoplasm"/>
    <property type="evidence" value="ECO:0007669"/>
    <property type="project" value="UniProtKB-ARBA"/>
</dbReference>
<comment type="similarity">
    <text evidence="2">Belongs to the FPP/GGPP synthase family.</text>
</comment>
<dbReference type="CDD" id="cd00685">
    <property type="entry name" value="Trans_IPPS_HT"/>
    <property type="match status" value="1"/>
</dbReference>
<comment type="cofactor">
    <cofactor evidence="1">
        <name>Mg(2+)</name>
        <dbReference type="ChEBI" id="CHEBI:18420"/>
    </cofactor>
</comment>